<evidence type="ECO:0000313" key="1">
    <source>
        <dbReference type="EMBL" id="CAG8702806.1"/>
    </source>
</evidence>
<dbReference type="EMBL" id="CAJVQA010010968">
    <property type="protein sequence ID" value="CAG8702806.1"/>
    <property type="molecule type" value="Genomic_DNA"/>
</dbReference>
<protein>
    <submittedName>
        <fullName evidence="1">24073_t:CDS:1</fullName>
    </submittedName>
</protein>
<dbReference type="Proteomes" id="UP000789759">
    <property type="component" value="Unassembled WGS sequence"/>
</dbReference>
<proteinExistence type="predicted"/>
<keyword evidence="2" id="KW-1185">Reference proteome</keyword>
<sequence length="192" mass="22638">MNKTYRIKKGPNNNIPTIIYSSYNGFKLKFILKGSEKSKHNIGQFTKEPPLNALNGLYSLKWIQFNELKNIDYFAEYKIYSVEWIGAQIQQYEKGSEIKVILINLDKNILSTIKNIHLECHDQFSIHNILDISRNQQDEHYLSIIKMTSRLLTEKLKWNDQAQQWKRKGKMKVALKILHNSCGKFDEFLQEV</sequence>
<organism evidence="1 2">
    <name type="scientific">Cetraspora pellucida</name>
    <dbReference type="NCBI Taxonomy" id="1433469"/>
    <lineage>
        <taxon>Eukaryota</taxon>
        <taxon>Fungi</taxon>
        <taxon>Fungi incertae sedis</taxon>
        <taxon>Mucoromycota</taxon>
        <taxon>Glomeromycotina</taxon>
        <taxon>Glomeromycetes</taxon>
        <taxon>Diversisporales</taxon>
        <taxon>Gigasporaceae</taxon>
        <taxon>Cetraspora</taxon>
    </lineage>
</organism>
<reference evidence="1" key="1">
    <citation type="submission" date="2021-06" db="EMBL/GenBank/DDBJ databases">
        <authorList>
            <person name="Kallberg Y."/>
            <person name="Tangrot J."/>
            <person name="Rosling A."/>
        </authorList>
    </citation>
    <scope>NUCLEOTIDE SEQUENCE</scope>
    <source>
        <strain evidence="1">FL966</strain>
    </source>
</reference>
<dbReference type="AlphaFoldDB" id="A0A9N9HS37"/>
<evidence type="ECO:0000313" key="2">
    <source>
        <dbReference type="Proteomes" id="UP000789759"/>
    </source>
</evidence>
<name>A0A9N9HS37_9GLOM</name>
<comment type="caution">
    <text evidence="1">The sequence shown here is derived from an EMBL/GenBank/DDBJ whole genome shotgun (WGS) entry which is preliminary data.</text>
</comment>
<dbReference type="OrthoDB" id="10545089at2759"/>
<accession>A0A9N9HS37</accession>
<gene>
    <name evidence="1" type="ORF">CPELLU_LOCUS11917</name>
</gene>